<feature type="domain" description="Aminoglycoside phosphotransferase" evidence="1">
    <location>
        <begin position="109"/>
        <end position="254"/>
    </location>
</feature>
<dbReference type="Proteomes" id="UP001302367">
    <property type="component" value="Chromosome 2"/>
</dbReference>
<dbReference type="SUPFAM" id="SSF56112">
    <property type="entry name" value="Protein kinase-like (PK-like)"/>
    <property type="match status" value="1"/>
</dbReference>
<dbReference type="OrthoDB" id="5598852at2759"/>
<reference evidence="3 5" key="2">
    <citation type="submission" date="2023-09" db="EMBL/GenBank/DDBJ databases">
        <title>Complete-Gapless Cercospora beticola genome.</title>
        <authorList>
            <person name="Wyatt N.A."/>
            <person name="Spanner R.E."/>
            <person name="Bolton M.D."/>
        </authorList>
    </citation>
    <scope>NUCLEOTIDE SEQUENCE [LARGE SCALE GENOMIC DNA]</scope>
    <source>
        <strain evidence="3">Cb09-40</strain>
    </source>
</reference>
<organism evidence="2 4">
    <name type="scientific">Cercospora beticola</name>
    <name type="common">Sugarbeet leaf spot fungus</name>
    <dbReference type="NCBI Taxonomy" id="122368"/>
    <lineage>
        <taxon>Eukaryota</taxon>
        <taxon>Fungi</taxon>
        <taxon>Dikarya</taxon>
        <taxon>Ascomycota</taxon>
        <taxon>Pezizomycotina</taxon>
        <taxon>Dothideomycetes</taxon>
        <taxon>Dothideomycetidae</taxon>
        <taxon>Mycosphaerellales</taxon>
        <taxon>Mycosphaerellaceae</taxon>
        <taxon>Cercospora</taxon>
    </lineage>
</organism>
<evidence type="ECO:0000259" key="1">
    <source>
        <dbReference type="Pfam" id="PF01636"/>
    </source>
</evidence>
<evidence type="ECO:0000313" key="3">
    <source>
        <dbReference type="EMBL" id="WPA97810.1"/>
    </source>
</evidence>
<dbReference type="Gene3D" id="3.90.1200.10">
    <property type="match status" value="1"/>
</dbReference>
<evidence type="ECO:0000313" key="5">
    <source>
        <dbReference type="Proteomes" id="UP001302367"/>
    </source>
</evidence>
<sequence>MISHLNQHRLIAMSDQNYDVERDVAAFFTKTTVTRDACDLRAKELVTGGLQLVPTQGACSYTIYGGTTLGSVIQFRLKSVALPLKTMELARQVYGKFAPKVALEGQIGDDDTNDGREALVVYVMPRMQGISRLDFILAHGYPEDTQKICEARLTLIKDVATFFALSWKAPQILEQAQLHTLEQEYEGDLHLLQHALPRRYQTVIQRCLQALPSIMALPIVLAHKDFGDFNMLVDPDTCHLLGVIDWAEAKLEPFGVNLYAVEKLMTKFHLRNGASRYPNYDTLYDTFWQTLKAEISADLSDATVCTIRSAMLLGFLLEHGFTSRLANMPEPVPISDDNTEGAYKMLELESFLIQAETRFPFLASAD</sequence>
<evidence type="ECO:0000313" key="2">
    <source>
        <dbReference type="EMBL" id="PIA82973.1"/>
    </source>
</evidence>
<proteinExistence type="predicted"/>
<dbReference type="Pfam" id="PF01636">
    <property type="entry name" value="APH"/>
    <property type="match status" value="1"/>
</dbReference>
<dbReference type="EMBL" id="CP134185">
    <property type="protein sequence ID" value="WPA97810.1"/>
    <property type="molecule type" value="Genomic_DNA"/>
</dbReference>
<accession>A0A2G5GSK7</accession>
<reference evidence="2 4" key="1">
    <citation type="submission" date="2015-10" db="EMBL/GenBank/DDBJ databases">
        <title>The cercosporin biosynthetic gene cluster was horizontally transferred to several fungal lineages and shown to be expanded in Cercospora beticola based on microsynteny with recipient genomes.</title>
        <authorList>
            <person name="De Jonge R."/>
            <person name="Ebert M.K."/>
            <person name="Suttle J.C."/>
            <person name="Jurick Ii W.M."/>
            <person name="Secor G.A."/>
            <person name="Thomma B.P."/>
            <person name="Van De Peer Y."/>
            <person name="Bolton M.D."/>
        </authorList>
    </citation>
    <scope>NUCLEOTIDE SEQUENCE [LARGE SCALE GENOMIC DNA]</scope>
    <source>
        <strain evidence="2 4">09-40</strain>
    </source>
</reference>
<dbReference type="EMBL" id="LKMD01000201">
    <property type="protein sequence ID" value="PIA82973.1"/>
    <property type="molecule type" value="Genomic_DNA"/>
</dbReference>
<dbReference type="InterPro" id="IPR002575">
    <property type="entry name" value="Aminoglycoside_PTrfase"/>
</dbReference>
<name>A0A2G5GSK7_CERBT</name>
<dbReference type="AlphaFoldDB" id="A0A2G5GSK7"/>
<keyword evidence="5" id="KW-1185">Reference proteome</keyword>
<gene>
    <name evidence="2" type="ORF">CB0940_12196</name>
    <name evidence="3" type="ORF">RHO25_002421</name>
</gene>
<evidence type="ECO:0000313" key="4">
    <source>
        <dbReference type="Proteomes" id="UP000230605"/>
    </source>
</evidence>
<protein>
    <recommendedName>
        <fullName evidence="1">Aminoglycoside phosphotransferase domain-containing protein</fullName>
    </recommendedName>
</protein>
<dbReference type="Proteomes" id="UP000230605">
    <property type="component" value="Unassembled WGS sequence"/>
</dbReference>
<dbReference type="InterPro" id="IPR011009">
    <property type="entry name" value="Kinase-like_dom_sf"/>
</dbReference>